<dbReference type="Proteomes" id="UP000183529">
    <property type="component" value="Unassembled WGS sequence"/>
</dbReference>
<reference evidence="1 2" key="1">
    <citation type="submission" date="2016-10" db="EMBL/GenBank/DDBJ databases">
        <authorList>
            <person name="Varghese N."/>
            <person name="Submissions S."/>
        </authorList>
    </citation>
    <scope>NUCLEOTIDE SEQUENCE [LARGE SCALE GENOMIC DNA]</scope>
    <source>
        <strain evidence="1 2">LMG 22274</strain>
    </source>
</reference>
<dbReference type="CDD" id="cd02440">
    <property type="entry name" value="AdoMet_MTases"/>
    <property type="match status" value="1"/>
</dbReference>
<evidence type="ECO:0000313" key="2">
    <source>
        <dbReference type="Proteomes" id="UP000183529"/>
    </source>
</evidence>
<dbReference type="InterPro" id="IPR010342">
    <property type="entry name" value="DUF938"/>
</dbReference>
<sequence length="231" mass="24704">MFVRNQRHSFFPLQMTDSVSSSASTPRPERLHAPAAERNAAPILDVLRSALPARGTVLEIASGTGQHAVHFASALPGVDWQPSDADPRARASVSAWRAHTGLANLREPLDLDVRREPWPIGEVDAIVCINMIHIAPWEAAVALLKGAGARLAVGGALVLYGPYRRGGAHTAPSNAAFDADLRARDPSWGVRDMEAVEALAAAERLVCEAVVAMPANNFSLVFRRQAAAGRE</sequence>
<gene>
    <name evidence="1" type="ORF">SAMN05216550_101343</name>
</gene>
<dbReference type="EMBL" id="FNZM01000001">
    <property type="protein sequence ID" value="SEI90082.1"/>
    <property type="molecule type" value="Genomic_DNA"/>
</dbReference>
<dbReference type="Gene3D" id="3.40.50.150">
    <property type="entry name" value="Vaccinia Virus protein VP39"/>
    <property type="match status" value="1"/>
</dbReference>
<dbReference type="Pfam" id="PF06080">
    <property type="entry name" value="DUF938"/>
    <property type="match status" value="1"/>
</dbReference>
<dbReference type="PANTHER" id="PTHR20974">
    <property type="entry name" value="UPF0585 PROTEIN CG18661"/>
    <property type="match status" value="1"/>
</dbReference>
<dbReference type="PANTHER" id="PTHR20974:SF0">
    <property type="entry name" value="UPF0585 PROTEIN CG18661"/>
    <property type="match status" value="1"/>
</dbReference>
<organism evidence="1 2">
    <name type="scientific">Paraburkholderia tropica</name>
    <dbReference type="NCBI Taxonomy" id="92647"/>
    <lineage>
        <taxon>Bacteria</taxon>
        <taxon>Pseudomonadati</taxon>
        <taxon>Pseudomonadota</taxon>
        <taxon>Betaproteobacteria</taxon>
        <taxon>Burkholderiales</taxon>
        <taxon>Burkholderiaceae</taxon>
        <taxon>Paraburkholderia</taxon>
    </lineage>
</organism>
<evidence type="ECO:0000313" key="1">
    <source>
        <dbReference type="EMBL" id="SEI90082.1"/>
    </source>
</evidence>
<dbReference type="SUPFAM" id="SSF53335">
    <property type="entry name" value="S-adenosyl-L-methionine-dependent methyltransferases"/>
    <property type="match status" value="1"/>
</dbReference>
<comment type="caution">
    <text evidence="1">The sequence shown here is derived from an EMBL/GenBank/DDBJ whole genome shotgun (WGS) entry which is preliminary data.</text>
</comment>
<dbReference type="InterPro" id="IPR029063">
    <property type="entry name" value="SAM-dependent_MTases_sf"/>
</dbReference>
<proteinExistence type="predicted"/>
<protein>
    <recommendedName>
        <fullName evidence="3">DUF938 domain-containing protein</fullName>
    </recommendedName>
</protein>
<accession>A0AAQ1GB60</accession>
<name>A0AAQ1GB60_9BURK</name>
<dbReference type="AlphaFoldDB" id="A0AAQ1GB60"/>
<evidence type="ECO:0008006" key="3">
    <source>
        <dbReference type="Google" id="ProtNLM"/>
    </source>
</evidence>